<keyword evidence="5" id="KW-0732">Signal</keyword>
<keyword evidence="8" id="KW-1185">Reference proteome</keyword>
<evidence type="ECO:0000313" key="7">
    <source>
        <dbReference type="EMBL" id="VVE08948.1"/>
    </source>
</evidence>
<evidence type="ECO:0000256" key="3">
    <source>
        <dbReference type="ARBA" id="ARBA00023004"/>
    </source>
</evidence>
<feature type="chain" id="PRO_5022724248" evidence="5">
    <location>
        <begin position="28"/>
        <end position="204"/>
    </location>
</feature>
<organism evidence="7 8">
    <name type="scientific">Pandoraea terrae</name>
    <dbReference type="NCBI Taxonomy" id="1537710"/>
    <lineage>
        <taxon>Bacteria</taxon>
        <taxon>Pseudomonadati</taxon>
        <taxon>Pseudomonadota</taxon>
        <taxon>Betaproteobacteria</taxon>
        <taxon>Burkholderiales</taxon>
        <taxon>Burkholderiaceae</taxon>
        <taxon>Pandoraea</taxon>
    </lineage>
</organism>
<keyword evidence="1 4" id="KW-0349">Heme</keyword>
<evidence type="ECO:0000259" key="6">
    <source>
        <dbReference type="PROSITE" id="PS51007"/>
    </source>
</evidence>
<dbReference type="OrthoDB" id="9811281at2"/>
<dbReference type="Gene3D" id="1.10.760.10">
    <property type="entry name" value="Cytochrome c-like domain"/>
    <property type="match status" value="1"/>
</dbReference>
<keyword evidence="3 4" id="KW-0408">Iron</keyword>
<proteinExistence type="predicted"/>
<dbReference type="SUPFAM" id="SSF46626">
    <property type="entry name" value="Cytochrome c"/>
    <property type="match status" value="1"/>
</dbReference>
<dbReference type="InterPro" id="IPR051459">
    <property type="entry name" value="Cytochrome_c-type_DH"/>
</dbReference>
<dbReference type="GO" id="GO:0020037">
    <property type="term" value="F:heme binding"/>
    <property type="evidence" value="ECO:0007669"/>
    <property type="project" value="InterPro"/>
</dbReference>
<dbReference type="Pfam" id="PF00034">
    <property type="entry name" value="Cytochrom_C"/>
    <property type="match status" value="1"/>
</dbReference>
<dbReference type="AlphaFoldDB" id="A0A5E4V9N9"/>
<dbReference type="Proteomes" id="UP000414233">
    <property type="component" value="Unassembled WGS sequence"/>
</dbReference>
<accession>A0A5E4V9N9</accession>
<evidence type="ECO:0000313" key="8">
    <source>
        <dbReference type="Proteomes" id="UP000414233"/>
    </source>
</evidence>
<dbReference type="EMBL" id="CABPRZ010000009">
    <property type="protein sequence ID" value="VVE08948.1"/>
    <property type="molecule type" value="Genomic_DNA"/>
</dbReference>
<keyword evidence="2 4" id="KW-0479">Metal-binding</keyword>
<sequence>MSTFSRSAHTLLLAGVVCAGTSLTAVAQSTSKPPMAFGHRPSAEQIAGWDIDVHPDGRGLPAGHGTAAEGAKIYADRCAACHGANAEGVPIAGRGAFPRLVGGIGTLADDQPVKTVGSYWPYATVAFDYIRRAMPLTAPGSLTSNEVYSLVAFILSRNGIIPDEAVMNETSLPAVKMPNRNGFYRSAQSEKVTRPRSDNAVGFH</sequence>
<name>A0A5E4V9N9_9BURK</name>
<dbReference type="PANTHER" id="PTHR35008">
    <property type="entry name" value="BLL4482 PROTEIN-RELATED"/>
    <property type="match status" value="1"/>
</dbReference>
<gene>
    <name evidence="7" type="ORF">PTE30175_02457</name>
</gene>
<dbReference type="PANTHER" id="PTHR35008:SF8">
    <property type="entry name" value="ALCOHOL DEHYDROGENASE CYTOCHROME C SUBUNIT"/>
    <property type="match status" value="1"/>
</dbReference>
<dbReference type="RefSeq" id="WP_150697333.1">
    <property type="nucleotide sequence ID" value="NZ_CABPRZ010000009.1"/>
</dbReference>
<reference evidence="7 8" key="1">
    <citation type="submission" date="2019-08" db="EMBL/GenBank/DDBJ databases">
        <authorList>
            <person name="Peeters C."/>
        </authorList>
    </citation>
    <scope>NUCLEOTIDE SEQUENCE [LARGE SCALE GENOMIC DNA]</scope>
    <source>
        <strain evidence="7 8">LMG 30175</strain>
    </source>
</reference>
<dbReference type="GO" id="GO:0009055">
    <property type="term" value="F:electron transfer activity"/>
    <property type="evidence" value="ECO:0007669"/>
    <property type="project" value="InterPro"/>
</dbReference>
<feature type="domain" description="Cytochrome c" evidence="6">
    <location>
        <begin position="65"/>
        <end position="158"/>
    </location>
</feature>
<dbReference type="InterPro" id="IPR009056">
    <property type="entry name" value="Cyt_c-like_dom"/>
</dbReference>
<dbReference type="InterPro" id="IPR036909">
    <property type="entry name" value="Cyt_c-like_dom_sf"/>
</dbReference>
<protein>
    <submittedName>
        <fullName evidence="7">Cytochrome C</fullName>
    </submittedName>
</protein>
<evidence type="ECO:0000256" key="4">
    <source>
        <dbReference type="PROSITE-ProRule" id="PRU00433"/>
    </source>
</evidence>
<evidence type="ECO:0000256" key="2">
    <source>
        <dbReference type="ARBA" id="ARBA00022723"/>
    </source>
</evidence>
<dbReference type="GO" id="GO:0046872">
    <property type="term" value="F:metal ion binding"/>
    <property type="evidence" value="ECO:0007669"/>
    <property type="project" value="UniProtKB-KW"/>
</dbReference>
<dbReference type="PROSITE" id="PS51007">
    <property type="entry name" value="CYTC"/>
    <property type="match status" value="1"/>
</dbReference>
<evidence type="ECO:0000256" key="5">
    <source>
        <dbReference type="SAM" id="SignalP"/>
    </source>
</evidence>
<evidence type="ECO:0000256" key="1">
    <source>
        <dbReference type="ARBA" id="ARBA00022617"/>
    </source>
</evidence>
<feature type="signal peptide" evidence="5">
    <location>
        <begin position="1"/>
        <end position="27"/>
    </location>
</feature>